<keyword evidence="6 12" id="KW-0547">Nucleotide-binding</keyword>
<dbReference type="PANTHER" id="PTHR32182">
    <property type="entry name" value="DNA REPLICATION AND REPAIR PROTEIN RECF"/>
    <property type="match status" value="1"/>
</dbReference>
<evidence type="ECO:0000256" key="12">
    <source>
        <dbReference type="HAMAP-Rule" id="MF_00365"/>
    </source>
</evidence>
<dbReference type="Gene3D" id="1.20.1050.90">
    <property type="entry name" value="RecF/RecN/SMC, N-terminal domain"/>
    <property type="match status" value="1"/>
</dbReference>
<evidence type="ECO:0000256" key="6">
    <source>
        <dbReference type="ARBA" id="ARBA00022741"/>
    </source>
</evidence>
<keyword evidence="16" id="KW-1185">Reference proteome</keyword>
<dbReference type="NCBIfam" id="TIGR00611">
    <property type="entry name" value="recf"/>
    <property type="match status" value="1"/>
</dbReference>
<keyword evidence="7 12" id="KW-0227">DNA damage</keyword>
<protein>
    <recommendedName>
        <fullName evidence="3 12">DNA replication and repair protein RecF</fullName>
    </recommendedName>
</protein>
<feature type="domain" description="RecF/RecN/SMC N-terminal" evidence="14">
    <location>
        <begin position="3"/>
        <end position="357"/>
    </location>
</feature>
<organism evidence="15 16">
    <name type="scientific">Geochorda subterranea</name>
    <dbReference type="NCBI Taxonomy" id="3109564"/>
    <lineage>
        <taxon>Bacteria</taxon>
        <taxon>Bacillati</taxon>
        <taxon>Bacillota</taxon>
        <taxon>Limnochordia</taxon>
        <taxon>Limnochordales</taxon>
        <taxon>Geochordaceae</taxon>
        <taxon>Geochorda</taxon>
    </lineage>
</organism>
<dbReference type="Gene3D" id="3.40.50.300">
    <property type="entry name" value="P-loop containing nucleotide triphosphate hydrolases"/>
    <property type="match status" value="1"/>
</dbReference>
<keyword evidence="10 12" id="KW-0234">DNA repair</keyword>
<dbReference type="PANTHER" id="PTHR32182:SF0">
    <property type="entry name" value="DNA REPLICATION AND REPAIR PROTEIN RECF"/>
    <property type="match status" value="1"/>
</dbReference>
<dbReference type="Proteomes" id="UP001333102">
    <property type="component" value="Chromosome"/>
</dbReference>
<evidence type="ECO:0000259" key="14">
    <source>
        <dbReference type="Pfam" id="PF02463"/>
    </source>
</evidence>
<dbReference type="InterPro" id="IPR003395">
    <property type="entry name" value="RecF/RecN/SMC_N"/>
</dbReference>
<gene>
    <name evidence="12 15" type="primary">recF</name>
    <name evidence="15" type="ORF">VLY81_00280</name>
</gene>
<evidence type="ECO:0000313" key="15">
    <source>
        <dbReference type="EMBL" id="WRP14642.1"/>
    </source>
</evidence>
<evidence type="ECO:0000256" key="10">
    <source>
        <dbReference type="ARBA" id="ARBA00023204"/>
    </source>
</evidence>
<evidence type="ECO:0000256" key="11">
    <source>
        <dbReference type="ARBA" id="ARBA00023236"/>
    </source>
</evidence>
<reference evidence="16" key="1">
    <citation type="submission" date="2023-12" db="EMBL/GenBank/DDBJ databases">
        <title>Novel isolates from deep terrestrial aquifers shed light on the physiology and ecology of the class Limnochordia.</title>
        <authorList>
            <person name="Karnachuk O.V."/>
            <person name="Lukina A.P."/>
            <person name="Avakyan M.R."/>
            <person name="Kadnikov V."/>
            <person name="Begmatov S."/>
            <person name="Beletsky A.V."/>
            <person name="Mardanov A.V."/>
            <person name="Ravin N.V."/>
        </authorList>
    </citation>
    <scope>NUCLEOTIDE SEQUENCE [LARGE SCALE GENOMIC DNA]</scope>
    <source>
        <strain evidence="16">LN</strain>
    </source>
</reference>
<evidence type="ECO:0000256" key="9">
    <source>
        <dbReference type="ARBA" id="ARBA00023125"/>
    </source>
</evidence>
<dbReference type="EMBL" id="CP141614">
    <property type="protein sequence ID" value="WRP14642.1"/>
    <property type="molecule type" value="Genomic_DNA"/>
</dbReference>
<dbReference type="InterPro" id="IPR018078">
    <property type="entry name" value="DNA-binding_RecF_CS"/>
</dbReference>
<name>A0ABZ1BPB3_9FIRM</name>
<sequence>MRIVSLRVAQFRNYESVELEPHPRLNLVVGPNAQGKTNLLEAIWVLGGARSPRASDPRAMIRFGHPQAVVEARLSLDATGAERDLRLDLRPGGRLFRINGKAITRHADVLGTLAALWFSPDEVDVVRGGPAHRRRFIDLILAQADPLYRAGLLRYVQVLRQRNGLLRAAVKGASASAALLAIWDEELAQSGAELVVGRLGLLRDLAPVASLVYQRMAGDGAPLEVAYQARYDIGPSGSPDAEAVREGLLRRLQALRVAERARGVTLAGPHRDDLVVRAGETDLRHYGSRGQQRMAAVALFVAAWEWMRARLGEAPVLLLDDVTSELDELRRRRLLTVLPAEAQTFITATEASLLEGAGPSPGAPGRTWRVSAGRLELVPGR</sequence>
<dbReference type="PROSITE" id="PS00618">
    <property type="entry name" value="RECF_2"/>
    <property type="match status" value="1"/>
</dbReference>
<evidence type="ECO:0000256" key="5">
    <source>
        <dbReference type="ARBA" id="ARBA00022705"/>
    </source>
</evidence>
<dbReference type="InterPro" id="IPR042174">
    <property type="entry name" value="RecF_2"/>
</dbReference>
<dbReference type="InterPro" id="IPR027417">
    <property type="entry name" value="P-loop_NTPase"/>
</dbReference>
<comment type="subcellular location">
    <subcellularLocation>
        <location evidence="1 12 13">Cytoplasm</location>
    </subcellularLocation>
</comment>
<proteinExistence type="inferred from homology"/>
<evidence type="ECO:0000313" key="16">
    <source>
        <dbReference type="Proteomes" id="UP001333102"/>
    </source>
</evidence>
<dbReference type="InterPro" id="IPR001238">
    <property type="entry name" value="DNA-binding_RecF"/>
</dbReference>
<comment type="similarity">
    <text evidence="2 12 13">Belongs to the RecF family.</text>
</comment>
<evidence type="ECO:0000256" key="13">
    <source>
        <dbReference type="RuleBase" id="RU000578"/>
    </source>
</evidence>
<feature type="binding site" evidence="12">
    <location>
        <begin position="30"/>
        <end position="37"/>
    </location>
    <ligand>
        <name>ATP</name>
        <dbReference type="ChEBI" id="CHEBI:30616"/>
    </ligand>
</feature>
<evidence type="ECO:0000256" key="3">
    <source>
        <dbReference type="ARBA" id="ARBA00020170"/>
    </source>
</evidence>
<evidence type="ECO:0000256" key="4">
    <source>
        <dbReference type="ARBA" id="ARBA00022490"/>
    </source>
</evidence>
<dbReference type="RefSeq" id="WP_324669001.1">
    <property type="nucleotide sequence ID" value="NZ_CP141614.1"/>
</dbReference>
<keyword evidence="11 12" id="KW-0742">SOS response</keyword>
<keyword evidence="4 12" id="KW-0963">Cytoplasm</keyword>
<evidence type="ECO:0000256" key="1">
    <source>
        <dbReference type="ARBA" id="ARBA00004496"/>
    </source>
</evidence>
<accession>A0ABZ1BPB3</accession>
<keyword evidence="8 12" id="KW-0067">ATP-binding</keyword>
<evidence type="ECO:0000256" key="8">
    <source>
        <dbReference type="ARBA" id="ARBA00022840"/>
    </source>
</evidence>
<dbReference type="SUPFAM" id="SSF52540">
    <property type="entry name" value="P-loop containing nucleoside triphosphate hydrolases"/>
    <property type="match status" value="1"/>
</dbReference>
<evidence type="ECO:0000256" key="7">
    <source>
        <dbReference type="ARBA" id="ARBA00022763"/>
    </source>
</evidence>
<comment type="function">
    <text evidence="12 13">The RecF protein is involved in DNA metabolism; it is required for DNA replication and normal SOS inducibility. RecF binds preferentially to single-stranded, linear DNA. It also seems to bind ATP.</text>
</comment>
<dbReference type="Pfam" id="PF02463">
    <property type="entry name" value="SMC_N"/>
    <property type="match status" value="1"/>
</dbReference>
<evidence type="ECO:0000256" key="2">
    <source>
        <dbReference type="ARBA" id="ARBA00008016"/>
    </source>
</evidence>
<dbReference type="HAMAP" id="MF_00365">
    <property type="entry name" value="RecF"/>
    <property type="match status" value="1"/>
</dbReference>
<keyword evidence="9 12" id="KW-0238">DNA-binding</keyword>
<keyword evidence="5 12" id="KW-0235">DNA replication</keyword>